<accession>A0ABU4XJ28</accession>
<feature type="domain" description="Response regulatory" evidence="2">
    <location>
        <begin position="1"/>
        <end position="79"/>
    </location>
</feature>
<evidence type="ECO:0000259" key="2">
    <source>
        <dbReference type="PROSITE" id="PS50110"/>
    </source>
</evidence>
<protein>
    <submittedName>
        <fullName evidence="3">Response regulator</fullName>
    </submittedName>
</protein>
<dbReference type="SUPFAM" id="SSF52172">
    <property type="entry name" value="CheY-like"/>
    <property type="match status" value="1"/>
</dbReference>
<evidence type="ECO:0000256" key="1">
    <source>
        <dbReference type="PROSITE-ProRule" id="PRU00169"/>
    </source>
</evidence>
<dbReference type="Gene3D" id="3.40.50.2300">
    <property type="match status" value="1"/>
</dbReference>
<proteinExistence type="predicted"/>
<dbReference type="EMBL" id="JAVIIZ010000014">
    <property type="protein sequence ID" value="MDX8474763.1"/>
    <property type="molecule type" value="Genomic_DNA"/>
</dbReference>
<evidence type="ECO:0000313" key="3">
    <source>
        <dbReference type="EMBL" id="MDX8474763.1"/>
    </source>
</evidence>
<reference evidence="3 4" key="1">
    <citation type="submission" date="2023-08" db="EMBL/GenBank/DDBJ databases">
        <title>Implementing the SeqCode for naming new Mesorhizobium species isolated from Vachellia karroo root nodules.</title>
        <authorList>
            <person name="Van Lill M."/>
        </authorList>
    </citation>
    <scope>NUCLEOTIDE SEQUENCE [LARGE SCALE GENOMIC DNA]</scope>
    <source>
        <strain evidence="3 4">VK23A</strain>
    </source>
</reference>
<comment type="caution">
    <text evidence="3">The sequence shown here is derived from an EMBL/GenBank/DDBJ whole genome shotgun (WGS) entry which is preliminary data.</text>
</comment>
<feature type="modified residue" description="4-aspartylphosphate" evidence="1">
    <location>
        <position position="49"/>
    </location>
</feature>
<evidence type="ECO:0000313" key="4">
    <source>
        <dbReference type="Proteomes" id="UP001271780"/>
    </source>
</evidence>
<sequence length="79" mass="8311">MVDDHPIILSGVGAMINSQDDLTIVGLAANADEALEGIGKARPDVAVIDISLPGAKRRHVDRTARRTVSRARLHCADGA</sequence>
<dbReference type="InterPro" id="IPR001789">
    <property type="entry name" value="Sig_transdc_resp-reg_receiver"/>
</dbReference>
<keyword evidence="1" id="KW-0597">Phosphoprotein</keyword>
<dbReference type="PROSITE" id="PS50110">
    <property type="entry name" value="RESPONSE_REGULATORY"/>
    <property type="match status" value="1"/>
</dbReference>
<name>A0ABU4XJ28_9HYPH</name>
<dbReference type="RefSeq" id="WP_320317856.1">
    <property type="nucleotide sequence ID" value="NZ_JAVIIX010000013.1"/>
</dbReference>
<organism evidence="3 4">
    <name type="scientific">Mesorhizobium dulcispinae</name>
    <dbReference type="NCBI Taxonomy" id="3072316"/>
    <lineage>
        <taxon>Bacteria</taxon>
        <taxon>Pseudomonadati</taxon>
        <taxon>Pseudomonadota</taxon>
        <taxon>Alphaproteobacteria</taxon>
        <taxon>Hyphomicrobiales</taxon>
        <taxon>Phyllobacteriaceae</taxon>
        <taxon>Mesorhizobium</taxon>
    </lineage>
</organism>
<keyword evidence="4" id="KW-1185">Reference proteome</keyword>
<dbReference type="InterPro" id="IPR011006">
    <property type="entry name" value="CheY-like_superfamily"/>
</dbReference>
<dbReference type="Proteomes" id="UP001271780">
    <property type="component" value="Unassembled WGS sequence"/>
</dbReference>
<gene>
    <name evidence="3" type="ORF">RFM27_21995</name>
</gene>
<dbReference type="Pfam" id="PF00072">
    <property type="entry name" value="Response_reg"/>
    <property type="match status" value="1"/>
</dbReference>